<evidence type="ECO:0000256" key="1">
    <source>
        <dbReference type="SAM" id="Phobius"/>
    </source>
</evidence>
<gene>
    <name evidence="2" type="ORF">AA20_00555</name>
</gene>
<organism evidence="2 3">
    <name type="scientific">Aliarcobacter butzleri L348</name>
    <dbReference type="NCBI Taxonomy" id="1447256"/>
    <lineage>
        <taxon>Bacteria</taxon>
        <taxon>Pseudomonadati</taxon>
        <taxon>Campylobacterota</taxon>
        <taxon>Epsilonproteobacteria</taxon>
        <taxon>Campylobacterales</taxon>
        <taxon>Arcobacteraceae</taxon>
        <taxon>Aliarcobacter</taxon>
    </lineage>
</organism>
<feature type="transmembrane region" description="Helical" evidence="1">
    <location>
        <begin position="53"/>
        <end position="71"/>
    </location>
</feature>
<dbReference type="RefSeq" id="WP_046995989.1">
    <property type="nucleotide sequence ID" value="NZ_JAIQ01000021.1"/>
</dbReference>
<protein>
    <submittedName>
        <fullName evidence="2">Uncharacterized protein</fullName>
    </submittedName>
</protein>
<evidence type="ECO:0000313" key="3">
    <source>
        <dbReference type="Proteomes" id="UP000035514"/>
    </source>
</evidence>
<accession>A0A0G9KE60</accession>
<name>A0A0G9KE60_9BACT</name>
<keyword evidence="1" id="KW-1133">Transmembrane helix</keyword>
<dbReference type="EMBL" id="JAIQ01000021">
    <property type="protein sequence ID" value="KLE02513.1"/>
    <property type="molecule type" value="Genomic_DNA"/>
</dbReference>
<comment type="caution">
    <text evidence="2">The sequence shown here is derived from an EMBL/GenBank/DDBJ whole genome shotgun (WGS) entry which is preliminary data.</text>
</comment>
<reference evidence="2 3" key="1">
    <citation type="submission" date="2014-01" db="EMBL/GenBank/DDBJ databases">
        <title>Development of a Comparative Genomic Fingerprinting Assay for High Resolution Genotyping of Arcobacter butzleri.</title>
        <authorList>
            <person name="Webb A.L."/>
            <person name="Inglis G.D."/>
            <person name="Kruczkiewicz P."/>
            <person name="Selinger L.B."/>
            <person name="Taboada E.N."/>
        </authorList>
    </citation>
    <scope>NUCLEOTIDE SEQUENCE [LARGE SCALE GENOMIC DNA]</scope>
    <source>
        <strain evidence="2 3">L348</strain>
    </source>
</reference>
<dbReference type="AlphaFoldDB" id="A0A0G9KE60"/>
<keyword evidence="1" id="KW-0812">Transmembrane</keyword>
<feature type="transmembrane region" description="Helical" evidence="1">
    <location>
        <begin position="18"/>
        <end position="41"/>
    </location>
</feature>
<sequence>MCNFYKIGNKTICRLGEFLFVISILVLVVSLLFVMVYALFFNNEYEYFDFNNGLLYISFWAVLLTSAVKIVDKSPESFLKSNSKETKSKKEE</sequence>
<proteinExistence type="predicted"/>
<dbReference type="Proteomes" id="UP000035514">
    <property type="component" value="Unassembled WGS sequence"/>
</dbReference>
<dbReference type="PATRIC" id="fig|1447256.3.peg.108"/>
<evidence type="ECO:0000313" key="2">
    <source>
        <dbReference type="EMBL" id="KLE02513.1"/>
    </source>
</evidence>
<keyword evidence="1" id="KW-0472">Membrane</keyword>